<sequence>MRSTCCVSSGTVVFLLTLAGLSFLTSASVIPAVFLGVPDKPENGLYDPSGKVAILTVNNFNDTVLRQNRSLLVEFYNTFCGHCQRYAPHYKALAERLHPWRETLLVAAIDCNAFENTGICRDYEIFGYPTVRYFSPGYMCKEGNYGQNINPHTEINELTANMAQRLAAENDTDSLPNFPNLHSLTENESKTLFNGLDSNKKFVILIYEPENTTVGLESILQFHLWPDVQVRRINDLNLAKKFQIDGVRYKMATVDREGNVVPYGVTEDTPQAYIATVESFLEAQHFKPRSEKPPKAVANLAQNQADDGSGRSIIISEVLSNKHLVYQADLEMALRQMLLNEIPKVHDIRGEQLLALQRILGVLQRYNPLGPQGNLVIRRLHEYVVNANESLGGGDFQTEFEHLNKTFGPIFSSNQFVGCVASQHNKRGYTCSLWTLFHHLTVQAARQEVSNDPLEVLTAIHGYVKFFFGCTHCSEHFQAMATRRKIWNVPNKDEAVLWLWAAHNEVNNRLAGDETEDPKFPKIQFPSEASCSQCHKSDPAVSSSKSSINWDKDAVLSFLKNIHNPGYVSRYGVENEAVLQPSLEKLRQKRMIGNVFSEMDMRMGMLLYGFCIVMMVLAFKLFALKSYRKKPYMHDILGKV</sequence>
<keyword evidence="6 10" id="KW-0560">Oxidoreductase</keyword>
<dbReference type="Gene3D" id="1.20.120.310">
    <property type="entry name" value="ERV/ALR sulfhydryl oxidase domain"/>
    <property type="match status" value="1"/>
</dbReference>
<dbReference type="Gene3D" id="3.40.30.10">
    <property type="entry name" value="Glutaredoxin"/>
    <property type="match status" value="2"/>
</dbReference>
<dbReference type="PANTHER" id="PTHR22897:SF8">
    <property type="entry name" value="SULFHYDRYL OXIDASE"/>
    <property type="match status" value="1"/>
</dbReference>
<dbReference type="InterPro" id="IPR036774">
    <property type="entry name" value="ERV/ALR_sulphydryl_oxid_sf"/>
</dbReference>
<dbReference type="InterPro" id="IPR013766">
    <property type="entry name" value="Thioredoxin_domain"/>
</dbReference>
<dbReference type="GO" id="GO:0005615">
    <property type="term" value="C:extracellular space"/>
    <property type="evidence" value="ECO:0007669"/>
    <property type="project" value="TreeGrafter"/>
</dbReference>
<evidence type="ECO:0000256" key="4">
    <source>
        <dbReference type="ARBA" id="ARBA00022729"/>
    </source>
</evidence>
<comment type="cofactor">
    <cofactor evidence="1 10">
        <name>FAD</name>
        <dbReference type="ChEBI" id="CHEBI:57692"/>
    </cofactor>
</comment>
<feature type="chain" id="PRO_5044538080" description="Sulfhydryl oxidase" evidence="11">
    <location>
        <begin position="28"/>
        <end position="640"/>
    </location>
</feature>
<evidence type="ECO:0000256" key="2">
    <source>
        <dbReference type="ARBA" id="ARBA00006041"/>
    </source>
</evidence>
<dbReference type="SUPFAM" id="SSF69000">
    <property type="entry name" value="FAD-dependent thiol oxidase"/>
    <property type="match status" value="1"/>
</dbReference>
<dbReference type="OrthoDB" id="59470at2759"/>
<evidence type="ECO:0000256" key="8">
    <source>
        <dbReference type="ARBA" id="ARBA00023180"/>
    </source>
</evidence>
<dbReference type="GO" id="GO:0003756">
    <property type="term" value="F:protein disulfide isomerase activity"/>
    <property type="evidence" value="ECO:0007669"/>
    <property type="project" value="TreeGrafter"/>
</dbReference>
<keyword evidence="4 11" id="KW-0732">Signal</keyword>
<feature type="domain" description="Thioredoxin" evidence="13">
    <location>
        <begin position="34"/>
        <end position="168"/>
    </location>
</feature>
<reference evidence="14" key="1">
    <citation type="journal article" date="2014" name="BMC Genomics">
        <title>Characterizing the developmental transcriptome of the oriental fruit fly, Bactrocera dorsalis (Diptera: Tephritidae) through comparative genomic analysis with Drosophila melanogaster utilizing modENCODE datasets.</title>
        <authorList>
            <person name="Geib S.M."/>
            <person name="Calla B."/>
            <person name="Hall B."/>
            <person name="Hou S."/>
            <person name="Manoukis N.C."/>
        </authorList>
    </citation>
    <scope>NUCLEOTIDE SEQUENCE</scope>
    <source>
        <strain evidence="14">Punador</strain>
    </source>
</reference>
<evidence type="ECO:0000256" key="1">
    <source>
        <dbReference type="ARBA" id="ARBA00001974"/>
    </source>
</evidence>
<organism evidence="14">
    <name type="scientific">Bactrocera dorsalis</name>
    <name type="common">Oriental fruit fly</name>
    <name type="synonym">Dacus dorsalis</name>
    <dbReference type="NCBI Taxonomy" id="27457"/>
    <lineage>
        <taxon>Eukaryota</taxon>
        <taxon>Metazoa</taxon>
        <taxon>Ecdysozoa</taxon>
        <taxon>Arthropoda</taxon>
        <taxon>Hexapoda</taxon>
        <taxon>Insecta</taxon>
        <taxon>Pterygota</taxon>
        <taxon>Neoptera</taxon>
        <taxon>Endopterygota</taxon>
        <taxon>Diptera</taxon>
        <taxon>Brachycera</taxon>
        <taxon>Muscomorpha</taxon>
        <taxon>Tephritoidea</taxon>
        <taxon>Tephritidae</taxon>
        <taxon>Bactrocera</taxon>
        <taxon>Bactrocera</taxon>
    </lineage>
</organism>
<evidence type="ECO:0000313" key="14">
    <source>
        <dbReference type="EMBL" id="JAC41907.1"/>
    </source>
</evidence>
<keyword evidence="8" id="KW-0325">Glycoprotein</keyword>
<gene>
    <name evidence="14" type="primary">QSOX1</name>
</gene>
<dbReference type="Gene3D" id="1.20.120.1960">
    <property type="entry name" value="QSOX sulfhydryl oxidase domain"/>
    <property type="match status" value="1"/>
</dbReference>
<evidence type="ECO:0000256" key="11">
    <source>
        <dbReference type="SAM" id="SignalP"/>
    </source>
</evidence>
<dbReference type="InterPro" id="IPR042568">
    <property type="entry name" value="QSOX_FAD-bd_sf"/>
</dbReference>
<feature type="transmembrane region" description="Helical" evidence="10">
    <location>
        <begin position="605"/>
        <end position="624"/>
    </location>
</feature>
<proteinExistence type="inferred from homology"/>
<dbReference type="PROSITE" id="PS51352">
    <property type="entry name" value="THIOREDOXIN_2"/>
    <property type="match status" value="1"/>
</dbReference>
<keyword evidence="10" id="KW-0472">Membrane</keyword>
<dbReference type="SUPFAM" id="SSF52833">
    <property type="entry name" value="Thioredoxin-like"/>
    <property type="match status" value="1"/>
</dbReference>
<dbReference type="InterPro" id="IPR017905">
    <property type="entry name" value="ERV/ALR_sulphydryl_oxidase"/>
</dbReference>
<name>A0A034VIE8_BACDO</name>
<evidence type="ECO:0000256" key="10">
    <source>
        <dbReference type="RuleBase" id="RU371123"/>
    </source>
</evidence>
<dbReference type="InterPro" id="IPR036249">
    <property type="entry name" value="Thioredoxin-like_sf"/>
</dbReference>
<evidence type="ECO:0000256" key="6">
    <source>
        <dbReference type="ARBA" id="ARBA00023002"/>
    </source>
</evidence>
<dbReference type="InterPro" id="IPR039798">
    <property type="entry name" value="Sulfhydryl_oxidase"/>
</dbReference>
<keyword evidence="7" id="KW-1015">Disulfide bond</keyword>
<evidence type="ECO:0000259" key="13">
    <source>
        <dbReference type="PROSITE" id="PS51352"/>
    </source>
</evidence>
<dbReference type="InterPro" id="IPR040986">
    <property type="entry name" value="QSOX_FAD-bd_dom"/>
</dbReference>
<evidence type="ECO:0000256" key="3">
    <source>
        <dbReference type="ARBA" id="ARBA00022630"/>
    </source>
</evidence>
<dbReference type="EMBL" id="GAKP01017045">
    <property type="protein sequence ID" value="JAC41907.1"/>
    <property type="molecule type" value="Transcribed_RNA"/>
</dbReference>
<dbReference type="PROSITE" id="PS00194">
    <property type="entry name" value="THIOREDOXIN_1"/>
    <property type="match status" value="1"/>
</dbReference>
<comment type="catalytic activity">
    <reaction evidence="9 10">
        <text>2 R'C(R)SH + O2 = R'C(R)S-S(R)CR' + H2O2</text>
        <dbReference type="Rhea" id="RHEA:17357"/>
        <dbReference type="ChEBI" id="CHEBI:15379"/>
        <dbReference type="ChEBI" id="CHEBI:16240"/>
        <dbReference type="ChEBI" id="CHEBI:16520"/>
        <dbReference type="ChEBI" id="CHEBI:17412"/>
        <dbReference type="EC" id="1.8.3.2"/>
    </reaction>
</comment>
<keyword evidence="10" id="KW-1133">Transmembrane helix</keyword>
<accession>A0A034VIE8</accession>
<dbReference type="FunFam" id="1.20.120.310:FF:000001">
    <property type="entry name" value="Sulfhydryl oxidase"/>
    <property type="match status" value="1"/>
</dbReference>
<comment type="similarity">
    <text evidence="2">Belongs to the quiescin-sulfhydryl oxidase (QSOX) family.</text>
</comment>
<feature type="signal peptide" evidence="11">
    <location>
        <begin position="1"/>
        <end position="27"/>
    </location>
</feature>
<dbReference type="Pfam" id="PF00085">
    <property type="entry name" value="Thioredoxin"/>
    <property type="match status" value="1"/>
</dbReference>
<evidence type="ECO:0000256" key="7">
    <source>
        <dbReference type="ARBA" id="ARBA00023157"/>
    </source>
</evidence>
<keyword evidence="5 10" id="KW-0274">FAD</keyword>
<dbReference type="AlphaFoldDB" id="A0A034VIE8"/>
<dbReference type="KEGG" id="bdr:105233208"/>
<evidence type="ECO:0000256" key="9">
    <source>
        <dbReference type="ARBA" id="ARBA00048864"/>
    </source>
</evidence>
<protein>
    <recommendedName>
        <fullName evidence="10">Sulfhydryl oxidase</fullName>
        <ecNumber evidence="10">1.8.3.2</ecNumber>
    </recommendedName>
</protein>
<dbReference type="GO" id="GO:0006457">
    <property type="term" value="P:protein folding"/>
    <property type="evidence" value="ECO:0007669"/>
    <property type="project" value="TreeGrafter"/>
</dbReference>
<evidence type="ECO:0000256" key="5">
    <source>
        <dbReference type="ARBA" id="ARBA00022827"/>
    </source>
</evidence>
<keyword evidence="10" id="KW-0812">Transmembrane</keyword>
<dbReference type="GO" id="GO:0016971">
    <property type="term" value="F:flavin-dependent sulfhydryl oxidase activity"/>
    <property type="evidence" value="ECO:0007669"/>
    <property type="project" value="InterPro"/>
</dbReference>
<keyword evidence="3 10" id="KW-0285">Flavoprotein</keyword>
<dbReference type="PROSITE" id="PS51324">
    <property type="entry name" value="ERV_ALR"/>
    <property type="match status" value="1"/>
</dbReference>
<feature type="domain" description="ERV/ALR sulfhydryl oxidase" evidence="12">
    <location>
        <begin position="422"/>
        <end position="524"/>
    </location>
</feature>
<dbReference type="InterPro" id="IPR017937">
    <property type="entry name" value="Thioredoxin_CS"/>
</dbReference>
<dbReference type="Pfam" id="PF18371">
    <property type="entry name" value="FAD_SOX"/>
    <property type="match status" value="1"/>
</dbReference>
<dbReference type="Pfam" id="PF04777">
    <property type="entry name" value="Evr1_Alr"/>
    <property type="match status" value="1"/>
</dbReference>
<dbReference type="GO" id="GO:0000139">
    <property type="term" value="C:Golgi membrane"/>
    <property type="evidence" value="ECO:0007669"/>
    <property type="project" value="TreeGrafter"/>
</dbReference>
<dbReference type="EC" id="1.8.3.2" evidence="10"/>
<evidence type="ECO:0000259" key="12">
    <source>
        <dbReference type="PROSITE" id="PS51324"/>
    </source>
</evidence>
<dbReference type="PANTHER" id="PTHR22897">
    <property type="entry name" value="QUIESCIN Q6-RELATED SULFHYDRYL OXIDASE"/>
    <property type="match status" value="1"/>
</dbReference>